<dbReference type="RefSeq" id="WP_149674963.1">
    <property type="nucleotide sequence ID" value="NZ_VTUZ01000040.1"/>
</dbReference>
<dbReference type="SUPFAM" id="SSF51735">
    <property type="entry name" value="NAD(P)-binding Rossmann-fold domains"/>
    <property type="match status" value="1"/>
</dbReference>
<dbReference type="PANTHER" id="PTHR42760">
    <property type="entry name" value="SHORT-CHAIN DEHYDROGENASES/REDUCTASES FAMILY MEMBER"/>
    <property type="match status" value="1"/>
</dbReference>
<dbReference type="AlphaFoldDB" id="A0A5B0GE95"/>
<dbReference type="PANTHER" id="PTHR42760:SF133">
    <property type="entry name" value="3-OXOACYL-[ACYL-CARRIER-PROTEIN] REDUCTASE"/>
    <property type="match status" value="1"/>
</dbReference>
<dbReference type="PROSITE" id="PS00061">
    <property type="entry name" value="ADH_SHORT"/>
    <property type="match status" value="1"/>
</dbReference>
<protein>
    <submittedName>
        <fullName evidence="4">SDR family oxidoreductase</fullName>
    </submittedName>
</protein>
<dbReference type="Gene3D" id="3.40.50.720">
    <property type="entry name" value="NAD(P)-binding Rossmann-like Domain"/>
    <property type="match status" value="1"/>
</dbReference>
<accession>A0A5B0GE95</accession>
<dbReference type="NCBIfam" id="NF009466">
    <property type="entry name" value="PRK12826.1-2"/>
    <property type="match status" value="1"/>
</dbReference>
<dbReference type="SMART" id="SM00822">
    <property type="entry name" value="PKS_KR"/>
    <property type="match status" value="1"/>
</dbReference>
<dbReference type="PRINTS" id="PR00081">
    <property type="entry name" value="GDHRDH"/>
</dbReference>
<dbReference type="FunFam" id="3.40.50.720:FF:000173">
    <property type="entry name" value="3-oxoacyl-[acyl-carrier protein] reductase"/>
    <property type="match status" value="1"/>
</dbReference>
<keyword evidence="2" id="KW-0560">Oxidoreductase</keyword>
<evidence type="ECO:0000259" key="3">
    <source>
        <dbReference type="SMART" id="SM00822"/>
    </source>
</evidence>
<evidence type="ECO:0000256" key="1">
    <source>
        <dbReference type="ARBA" id="ARBA00006484"/>
    </source>
</evidence>
<reference evidence="4 5" key="1">
    <citation type="submission" date="2019-08" db="EMBL/GenBank/DDBJ databases">
        <title>Paraburkholderia sp. DCY113.</title>
        <authorList>
            <person name="Kang J."/>
        </authorList>
    </citation>
    <scope>NUCLEOTIDE SEQUENCE [LARGE SCALE GENOMIC DNA]</scope>
    <source>
        <strain evidence="4 5">DCY113</strain>
    </source>
</reference>
<dbReference type="Proteomes" id="UP000325273">
    <property type="component" value="Unassembled WGS sequence"/>
</dbReference>
<comment type="similarity">
    <text evidence="1">Belongs to the short-chain dehydrogenases/reductases (SDR) family.</text>
</comment>
<dbReference type="Pfam" id="PF13561">
    <property type="entry name" value="adh_short_C2"/>
    <property type="match status" value="1"/>
</dbReference>
<dbReference type="PRINTS" id="PR00080">
    <property type="entry name" value="SDRFAMILY"/>
</dbReference>
<evidence type="ECO:0000313" key="4">
    <source>
        <dbReference type="EMBL" id="KAA1001764.1"/>
    </source>
</evidence>
<evidence type="ECO:0000256" key="2">
    <source>
        <dbReference type="ARBA" id="ARBA00023002"/>
    </source>
</evidence>
<evidence type="ECO:0000313" key="5">
    <source>
        <dbReference type="Proteomes" id="UP000325273"/>
    </source>
</evidence>
<dbReference type="GO" id="GO:0016616">
    <property type="term" value="F:oxidoreductase activity, acting on the CH-OH group of donors, NAD or NADP as acceptor"/>
    <property type="evidence" value="ECO:0007669"/>
    <property type="project" value="UniProtKB-ARBA"/>
</dbReference>
<keyword evidence="5" id="KW-1185">Reference proteome</keyword>
<dbReference type="NCBIfam" id="NF005559">
    <property type="entry name" value="PRK07231.1"/>
    <property type="match status" value="1"/>
</dbReference>
<dbReference type="InterPro" id="IPR002347">
    <property type="entry name" value="SDR_fam"/>
</dbReference>
<comment type="caution">
    <text evidence="4">The sequence shown here is derived from an EMBL/GenBank/DDBJ whole genome shotgun (WGS) entry which is preliminary data.</text>
</comment>
<organism evidence="4 5">
    <name type="scientific">Paraburkholderia panacisoli</name>
    <dbReference type="NCBI Taxonomy" id="2603818"/>
    <lineage>
        <taxon>Bacteria</taxon>
        <taxon>Pseudomonadati</taxon>
        <taxon>Pseudomonadota</taxon>
        <taxon>Betaproteobacteria</taxon>
        <taxon>Burkholderiales</taxon>
        <taxon>Burkholderiaceae</taxon>
        <taxon>Paraburkholderia</taxon>
    </lineage>
</organism>
<dbReference type="InterPro" id="IPR020904">
    <property type="entry name" value="Sc_DH/Rdtase_CS"/>
</dbReference>
<name>A0A5B0GE95_9BURK</name>
<sequence length="258" mass="27160">MNASLHSRHGDIAEVAIVTGGAKGIGFGIAQALARQGRRIALFDLDRAALDQASTELAASGVEVIGLAVDVTNGGSVNQAVDTVIERFGRVDILVNNAGIVRDKRITKMSDEDWDIVIGVNLKSQFLCCRAVLPPMSTARYGRIVNIASRAWLGGVGQSNYSASKGGVVSLTRSLALEWASAGVTVNAVAPGIVDTPLFRTFDAALQERLQKSVPAQRIGTPDDIAQAVSFFAQREASYITGQTLYVCGGRSLSSPSV</sequence>
<proteinExistence type="inferred from homology"/>
<feature type="domain" description="Ketoreductase" evidence="3">
    <location>
        <begin position="14"/>
        <end position="192"/>
    </location>
</feature>
<dbReference type="InterPro" id="IPR036291">
    <property type="entry name" value="NAD(P)-bd_dom_sf"/>
</dbReference>
<dbReference type="InterPro" id="IPR057326">
    <property type="entry name" value="KR_dom"/>
</dbReference>
<gene>
    <name evidence="4" type="ORF">FVF58_38825</name>
</gene>
<dbReference type="EMBL" id="VTUZ01000040">
    <property type="protein sequence ID" value="KAA1001764.1"/>
    <property type="molecule type" value="Genomic_DNA"/>
</dbReference>